<feature type="domain" description="Guanylate kinase-like" evidence="7">
    <location>
        <begin position="1"/>
        <end position="175"/>
    </location>
</feature>
<dbReference type="PROSITE" id="PS50052">
    <property type="entry name" value="GUANYLATE_KINASE_2"/>
    <property type="match status" value="1"/>
</dbReference>
<dbReference type="EC" id="2.7.4.23" evidence="6"/>
<comment type="pathway">
    <text evidence="2 6">Metabolic intermediate biosynthesis; 5-phospho-alpha-D-ribose 1-diphosphate biosynthesis; 5-phospho-alpha-D-ribose 1-diphosphate from D-ribose 5-phosphate (route II): step 3/3.</text>
</comment>
<keyword evidence="9" id="KW-1185">Reference proteome</keyword>
<keyword evidence="4 6" id="KW-0547">Nucleotide-binding</keyword>
<organism evidence="8 9">
    <name type="scientific">Metarhizobium album</name>
    <dbReference type="NCBI Taxonomy" id="2182425"/>
    <lineage>
        <taxon>Bacteria</taxon>
        <taxon>Pseudomonadati</taxon>
        <taxon>Pseudomonadota</taxon>
        <taxon>Alphaproteobacteria</taxon>
        <taxon>Hyphomicrobiales</taxon>
        <taxon>Rhizobiaceae</taxon>
        <taxon>Metarhizobium</taxon>
    </lineage>
</organism>
<accession>A0A2U2DIC0</accession>
<dbReference type="PANTHER" id="PTHR23117">
    <property type="entry name" value="GUANYLATE KINASE-RELATED"/>
    <property type="match status" value="1"/>
</dbReference>
<dbReference type="InterPro" id="IPR027417">
    <property type="entry name" value="P-loop_NTPase"/>
</dbReference>
<keyword evidence="3 6" id="KW-0808">Transferase</keyword>
<dbReference type="GO" id="GO:0006015">
    <property type="term" value="P:5-phosphoribose 1-diphosphate biosynthetic process"/>
    <property type="evidence" value="ECO:0007669"/>
    <property type="project" value="UniProtKB-UniRule"/>
</dbReference>
<dbReference type="Gene3D" id="3.40.50.300">
    <property type="entry name" value="P-loop containing nucleotide triphosphate hydrolases"/>
    <property type="match status" value="1"/>
</dbReference>
<evidence type="ECO:0000259" key="7">
    <source>
        <dbReference type="PROSITE" id="PS50052"/>
    </source>
</evidence>
<dbReference type="HAMAP" id="MF_00836">
    <property type="entry name" value="PhnN"/>
    <property type="match status" value="1"/>
</dbReference>
<proteinExistence type="inferred from homology"/>
<dbReference type="InterPro" id="IPR012699">
    <property type="entry name" value="PhnN"/>
</dbReference>
<evidence type="ECO:0000256" key="3">
    <source>
        <dbReference type="ARBA" id="ARBA00022679"/>
    </source>
</evidence>
<comment type="caution">
    <text evidence="8">The sequence shown here is derived from an EMBL/GenBank/DDBJ whole genome shotgun (WGS) entry which is preliminary data.</text>
</comment>
<feature type="binding site" evidence="6">
    <location>
        <begin position="6"/>
        <end position="13"/>
    </location>
    <ligand>
        <name>ATP</name>
        <dbReference type="ChEBI" id="CHEBI:30616"/>
    </ligand>
</feature>
<evidence type="ECO:0000256" key="6">
    <source>
        <dbReference type="HAMAP-Rule" id="MF_00836"/>
    </source>
</evidence>
<comment type="function">
    <text evidence="6">Catalyzes the phosphorylation of ribose 1,5-bisphosphate to 5-phospho-D-ribosyl alpha-1-diphosphate (PRPP).</text>
</comment>
<dbReference type="GO" id="GO:0005524">
    <property type="term" value="F:ATP binding"/>
    <property type="evidence" value="ECO:0007669"/>
    <property type="project" value="UniProtKB-KW"/>
</dbReference>
<evidence type="ECO:0000256" key="1">
    <source>
        <dbReference type="ARBA" id="ARBA00000373"/>
    </source>
</evidence>
<evidence type="ECO:0000256" key="4">
    <source>
        <dbReference type="ARBA" id="ARBA00022741"/>
    </source>
</evidence>
<protein>
    <recommendedName>
        <fullName evidence="6">Ribose 1,5-bisphosphate phosphokinase PhnN</fullName>
        <ecNumber evidence="6">2.7.4.23</ecNumber>
    </recommendedName>
    <alternativeName>
        <fullName evidence="6">Ribose 1,5-bisphosphokinase</fullName>
    </alternativeName>
</protein>
<keyword evidence="8" id="KW-0418">Kinase</keyword>
<dbReference type="GO" id="GO:0033863">
    <property type="term" value="F:ribose 1,5-bisphosphate phosphokinase activity"/>
    <property type="evidence" value="ECO:0007669"/>
    <property type="project" value="UniProtKB-UniRule"/>
</dbReference>
<name>A0A2U2DIC0_9HYPH</name>
<evidence type="ECO:0000256" key="2">
    <source>
        <dbReference type="ARBA" id="ARBA00005069"/>
    </source>
</evidence>
<dbReference type="AlphaFoldDB" id="A0A2U2DIC0"/>
<comment type="similarity">
    <text evidence="6">Belongs to the ribose 1,5-bisphosphokinase family.</text>
</comment>
<dbReference type="GO" id="GO:0019634">
    <property type="term" value="P:organic phosphonate metabolic process"/>
    <property type="evidence" value="ECO:0007669"/>
    <property type="project" value="UniProtKB-UniRule"/>
</dbReference>
<dbReference type="GO" id="GO:0005829">
    <property type="term" value="C:cytosol"/>
    <property type="evidence" value="ECO:0007669"/>
    <property type="project" value="TreeGrafter"/>
</dbReference>
<dbReference type="NCBIfam" id="TIGR02322">
    <property type="entry name" value="phosphon_PhnN"/>
    <property type="match status" value="1"/>
</dbReference>
<dbReference type="InterPro" id="IPR008145">
    <property type="entry name" value="GK/Ca_channel_bsu"/>
</dbReference>
<evidence type="ECO:0000256" key="5">
    <source>
        <dbReference type="ARBA" id="ARBA00022840"/>
    </source>
</evidence>
<dbReference type="UniPathway" id="UPA00087">
    <property type="reaction ID" value="UER00175"/>
</dbReference>
<dbReference type="SUPFAM" id="SSF52540">
    <property type="entry name" value="P-loop containing nucleoside triphosphate hydrolases"/>
    <property type="match status" value="1"/>
</dbReference>
<sequence length="180" mass="19058">MAVVVGPSGAGKDSLMGFAARALAGRDDVTFVRRVITRKDEVGGEDHDSVSPDDFSAMAEAGRFAVSWQAHGLSYGIPAETLGAVARGHLVIANGSRSALPHFKAAFPAMTVINITAPLPILAERLEARGRETRDEILRRLERSVLSIDGDYDIVTIDNGGTLDAAGSTLMTVLNGWLGR</sequence>
<dbReference type="EMBL" id="QFBC01000018">
    <property type="protein sequence ID" value="PWE53059.1"/>
    <property type="molecule type" value="Genomic_DNA"/>
</dbReference>
<dbReference type="Proteomes" id="UP000245252">
    <property type="component" value="Unassembled WGS sequence"/>
</dbReference>
<dbReference type="SMART" id="SM00072">
    <property type="entry name" value="GuKc"/>
    <property type="match status" value="1"/>
</dbReference>
<comment type="catalytic activity">
    <reaction evidence="1 6">
        <text>alpha-D-ribose 1,5-bisphosphate + ATP = 5-phospho-alpha-D-ribose 1-diphosphate + ADP</text>
        <dbReference type="Rhea" id="RHEA:20109"/>
        <dbReference type="ChEBI" id="CHEBI:30616"/>
        <dbReference type="ChEBI" id="CHEBI:58017"/>
        <dbReference type="ChEBI" id="CHEBI:68688"/>
        <dbReference type="ChEBI" id="CHEBI:456216"/>
        <dbReference type="EC" id="2.7.4.23"/>
    </reaction>
</comment>
<reference evidence="8 9" key="1">
    <citation type="submission" date="2018-05" db="EMBL/GenBank/DDBJ databases">
        <title>The draft genome of strain NS-104.</title>
        <authorList>
            <person name="Hang P."/>
            <person name="Jiang J."/>
        </authorList>
    </citation>
    <scope>NUCLEOTIDE SEQUENCE [LARGE SCALE GENOMIC DNA]</scope>
    <source>
        <strain evidence="8 9">NS-104</strain>
    </source>
</reference>
<evidence type="ECO:0000313" key="9">
    <source>
        <dbReference type="Proteomes" id="UP000245252"/>
    </source>
</evidence>
<gene>
    <name evidence="6 8" type="primary">phnN</name>
    <name evidence="8" type="ORF">DEM27_27170</name>
</gene>
<keyword evidence="5 6" id="KW-0067">ATP-binding</keyword>
<dbReference type="InterPro" id="IPR008144">
    <property type="entry name" value="Guanylate_kin-like_dom"/>
</dbReference>
<evidence type="ECO:0000313" key="8">
    <source>
        <dbReference type="EMBL" id="PWE53059.1"/>
    </source>
</evidence>
<dbReference type="OrthoDB" id="341217at2"/>
<dbReference type="PANTHER" id="PTHR23117:SF8">
    <property type="entry name" value="RIBOSE 1,5-BISPHOSPHATE PHOSPHOKINASE PHNN"/>
    <property type="match status" value="1"/>
</dbReference>
<dbReference type="Pfam" id="PF00625">
    <property type="entry name" value="Guanylate_kin"/>
    <property type="match status" value="1"/>
</dbReference>